<proteinExistence type="predicted"/>
<gene>
    <name evidence="5" type="ORF">SHKM778_69760</name>
</gene>
<dbReference type="EMBL" id="AP035768">
    <property type="protein sequence ID" value="BFO20588.1"/>
    <property type="molecule type" value="Genomic_DNA"/>
</dbReference>
<dbReference type="InterPro" id="IPR046342">
    <property type="entry name" value="CBS_dom_sf"/>
</dbReference>
<dbReference type="Pfam" id="PF00571">
    <property type="entry name" value="CBS"/>
    <property type="match status" value="2"/>
</dbReference>
<evidence type="ECO:0000256" key="2">
    <source>
        <dbReference type="PROSITE-ProRule" id="PRU00703"/>
    </source>
</evidence>
<feature type="domain" description="CBS" evidence="4">
    <location>
        <begin position="324"/>
        <end position="381"/>
    </location>
</feature>
<evidence type="ECO:0000256" key="1">
    <source>
        <dbReference type="ARBA" id="ARBA00023122"/>
    </source>
</evidence>
<feature type="compositionally biased region" description="Basic and acidic residues" evidence="3">
    <location>
        <begin position="225"/>
        <end position="236"/>
    </location>
</feature>
<dbReference type="InterPro" id="IPR051257">
    <property type="entry name" value="Diverse_CBS-Domain"/>
</dbReference>
<dbReference type="SUPFAM" id="SSF54631">
    <property type="entry name" value="CBS-domain pair"/>
    <property type="match status" value="1"/>
</dbReference>
<name>A0AAT9HTW3_9ACTN</name>
<protein>
    <recommendedName>
        <fullName evidence="4">CBS domain-containing protein</fullName>
    </recommendedName>
</protein>
<reference evidence="5" key="1">
    <citation type="submission" date="2024-06" db="EMBL/GenBank/DDBJ databases">
        <authorList>
            <consortium name="consrtm"/>
            <person name="Uemura M."/>
            <person name="Terahara T."/>
        </authorList>
    </citation>
    <scope>NUCLEOTIDE SEQUENCE</scope>
    <source>
        <strain evidence="5">KM77-8</strain>
    </source>
</reference>
<dbReference type="CDD" id="cd04622">
    <property type="entry name" value="CBS_pair_HRP1_like"/>
    <property type="match status" value="1"/>
</dbReference>
<reference evidence="5" key="2">
    <citation type="submission" date="2024-07" db="EMBL/GenBank/DDBJ databases">
        <title>Streptomyces haneummycinica sp. nov., a new antibiotic-producing actinobacterium isolated from marine sediment.</title>
        <authorList>
            <person name="Uemura M."/>
            <person name="Hamada M."/>
            <person name="Hirano S."/>
            <person name="Kobayashi K."/>
            <person name="Ohshiro T."/>
            <person name="Kobayashi T."/>
            <person name="Terahara T."/>
        </authorList>
    </citation>
    <scope>NUCLEOTIDE SEQUENCE</scope>
    <source>
        <strain evidence="5">KM77-8</strain>
    </source>
</reference>
<evidence type="ECO:0000259" key="4">
    <source>
        <dbReference type="PROSITE" id="PS51371"/>
    </source>
</evidence>
<feature type="domain" description="CBS" evidence="4">
    <location>
        <begin position="259"/>
        <end position="316"/>
    </location>
</feature>
<dbReference type="PANTHER" id="PTHR43080:SF2">
    <property type="entry name" value="CBS DOMAIN-CONTAINING PROTEIN"/>
    <property type="match status" value="1"/>
</dbReference>
<feature type="region of interest" description="Disordered" evidence="3">
    <location>
        <begin position="150"/>
        <end position="253"/>
    </location>
</feature>
<dbReference type="Gene3D" id="3.10.580.10">
    <property type="entry name" value="CBS-domain"/>
    <property type="match status" value="1"/>
</dbReference>
<dbReference type="InterPro" id="IPR000644">
    <property type="entry name" value="CBS_dom"/>
</dbReference>
<dbReference type="PROSITE" id="PS51371">
    <property type="entry name" value="CBS"/>
    <property type="match status" value="2"/>
</dbReference>
<evidence type="ECO:0000256" key="3">
    <source>
        <dbReference type="SAM" id="MobiDB-lite"/>
    </source>
</evidence>
<feature type="compositionally biased region" description="Basic and acidic residues" evidence="3">
    <location>
        <begin position="173"/>
        <end position="188"/>
    </location>
</feature>
<feature type="compositionally biased region" description="Low complexity" evidence="3">
    <location>
        <begin position="237"/>
        <end position="249"/>
    </location>
</feature>
<evidence type="ECO:0000313" key="5">
    <source>
        <dbReference type="EMBL" id="BFO20588.1"/>
    </source>
</evidence>
<dbReference type="PANTHER" id="PTHR43080">
    <property type="entry name" value="CBS DOMAIN-CONTAINING PROTEIN CBSX3, MITOCHONDRIAL"/>
    <property type="match status" value="1"/>
</dbReference>
<dbReference type="AlphaFoldDB" id="A0AAT9HTW3"/>
<dbReference type="SMART" id="SM00116">
    <property type="entry name" value="CBS"/>
    <property type="match status" value="2"/>
</dbReference>
<accession>A0AAT9HTW3</accession>
<sequence>MRLEAITWDRLGDLLAERLLELKTADGGPWPRVALDGAPAARPGELALRIAEALRIRGRPSLAVGTEGFLRPASVRLEYGHQDLESYYGGWYDTGALWREVFGPLEPGGSGRVLPDLWNPVTDRATRSPYVHLPPGACCCCTVPSCCGTGSPSTSPSTSSSPRAPCAAVPRARPLDPPRIRALRAGDRPRRHGRRADQGRRPTPSGLAGLTPPAANRPPGAVPAPHDENEGRRDSAARPAPRRPSGTGRYPMTTAGDIMHRGAQWIPVHETLDRAAQLMRDLNVGALPISDENERLCGILTDRDIVVGCVAMGHDPARVTAGDMAQGTPRWIEADADVSDVLHEMQTHRIRRLPVIDGKRLVGMISEADLARNLTDDQIAVWAENVYATTTTG</sequence>
<organism evidence="5">
    <name type="scientific">Streptomyces haneummycinicus</name>
    <dbReference type="NCBI Taxonomy" id="3074435"/>
    <lineage>
        <taxon>Bacteria</taxon>
        <taxon>Bacillati</taxon>
        <taxon>Actinomycetota</taxon>
        <taxon>Actinomycetes</taxon>
        <taxon>Kitasatosporales</taxon>
        <taxon>Streptomycetaceae</taxon>
        <taxon>Streptomyces</taxon>
    </lineage>
</organism>
<feature type="compositionally biased region" description="Low complexity" evidence="3">
    <location>
        <begin position="150"/>
        <end position="172"/>
    </location>
</feature>
<keyword evidence="1 2" id="KW-0129">CBS domain</keyword>